<organism evidence="12 13">
    <name type="scientific">Adineta ricciae</name>
    <name type="common">Rotifer</name>
    <dbReference type="NCBI Taxonomy" id="249248"/>
    <lineage>
        <taxon>Eukaryota</taxon>
        <taxon>Metazoa</taxon>
        <taxon>Spiralia</taxon>
        <taxon>Gnathifera</taxon>
        <taxon>Rotifera</taxon>
        <taxon>Eurotatoria</taxon>
        <taxon>Bdelloidea</taxon>
        <taxon>Adinetida</taxon>
        <taxon>Adinetidae</taxon>
        <taxon>Adineta</taxon>
    </lineage>
</organism>
<dbReference type="PANTHER" id="PTHR24249">
    <property type="entry name" value="HISTAMINE RECEPTOR-RELATED G-PROTEIN COUPLED RECEPTOR"/>
    <property type="match status" value="1"/>
</dbReference>
<dbReference type="InterPro" id="IPR050569">
    <property type="entry name" value="TAAR"/>
</dbReference>
<dbReference type="AlphaFoldDB" id="A0A814CEB8"/>
<dbReference type="GO" id="GO:0004930">
    <property type="term" value="F:G protein-coupled receptor activity"/>
    <property type="evidence" value="ECO:0007669"/>
    <property type="project" value="UniProtKB-KW"/>
</dbReference>
<accession>A0A814CEB8</accession>
<evidence type="ECO:0000313" key="12">
    <source>
        <dbReference type="EMBL" id="CAF0938992.1"/>
    </source>
</evidence>
<feature type="transmembrane region" description="Helical" evidence="11">
    <location>
        <begin position="506"/>
        <end position="526"/>
    </location>
</feature>
<dbReference type="CDD" id="cd00637">
    <property type="entry name" value="7tm_classA_rhodopsin-like"/>
    <property type="match status" value="1"/>
</dbReference>
<gene>
    <name evidence="12" type="ORF">XAT740_LOCUS10010</name>
</gene>
<reference evidence="12" key="1">
    <citation type="submission" date="2021-02" db="EMBL/GenBank/DDBJ databases">
        <authorList>
            <person name="Nowell W R."/>
        </authorList>
    </citation>
    <scope>NUCLEOTIDE SEQUENCE</scope>
</reference>
<dbReference type="SUPFAM" id="SSF81321">
    <property type="entry name" value="Family A G protein-coupled receptor-like"/>
    <property type="match status" value="1"/>
</dbReference>
<sequence length="588" mass="65770">MGSAINHFLLIYLILVAIIGTLGNGVILLAYGNRWNSSKSTSVIFILILACVDLWTCSIVVPTIAIMEYRDFVVPTSICRFYSFSKNLIIISSFIMSFIAFDRFINIALPHCRLLNPRRVKVLLITFIAIGIGLGTLTALAFSTHPYKSVFRVTYYSLLPNESYSPVKYEDIDFEPEQNSSLTANVTDSIITTLDPNGISNITIVDFQHKSTVERCFADTTILSESIREILKSSSNKVFYTLIGIVTIFYTITFVLALRRQNPRIRALKKSLNVLNKFDAYPSPRSAQRPTDSVVSYRPSIVSASAVTTSVVKAIPPLRNEQLLEMSSFAPPDESDEHTLPSPTVLTQTKNSAHHISISDGTSDDLPPSSEKLYGGKQVSFQVDNRRSTLQNEGTKHLSLSSVSFDNELDANHNVYYKLPCPCLTTRQLLIKFHFARPSLPSSKWLCCCCASKKPTSHTHLSSISNHSEDEAAAAIITSTNPATATSASNSETLRKQLHRHRIQQLRMASTFLIITVSFVLFYLPSILNAERIMKSPIMIYYLYLCTHALNPIIYCFMNPSLRAYVLSMLHCPAKRNLARGRSSFIER</sequence>
<comment type="subcellular location">
    <subcellularLocation>
        <location evidence="1">Cell membrane</location>
        <topology evidence="1">Multi-pass membrane protein</topology>
    </subcellularLocation>
</comment>
<feature type="transmembrane region" description="Helical" evidence="11">
    <location>
        <begin position="538"/>
        <end position="558"/>
    </location>
</feature>
<keyword evidence="5 9" id="KW-0297">G-protein coupled receptor</keyword>
<feature type="transmembrane region" description="Helical" evidence="11">
    <location>
        <begin position="81"/>
        <end position="101"/>
    </location>
</feature>
<feature type="transmembrane region" description="Helical" evidence="11">
    <location>
        <begin position="122"/>
        <end position="142"/>
    </location>
</feature>
<evidence type="ECO:0000256" key="9">
    <source>
        <dbReference type="RuleBase" id="RU000688"/>
    </source>
</evidence>
<evidence type="ECO:0008006" key="14">
    <source>
        <dbReference type="Google" id="ProtNLM"/>
    </source>
</evidence>
<comment type="caution">
    <text evidence="12">The sequence shown here is derived from an EMBL/GenBank/DDBJ whole genome shotgun (WGS) entry which is preliminary data.</text>
</comment>
<keyword evidence="2" id="KW-1003">Cell membrane</keyword>
<dbReference type="Proteomes" id="UP000663828">
    <property type="component" value="Unassembled WGS sequence"/>
</dbReference>
<feature type="transmembrane region" description="Helical" evidence="11">
    <location>
        <begin position="6"/>
        <end position="31"/>
    </location>
</feature>
<keyword evidence="13" id="KW-1185">Reference proteome</keyword>
<dbReference type="PROSITE" id="PS00237">
    <property type="entry name" value="G_PROTEIN_RECEP_F1_1"/>
    <property type="match status" value="1"/>
</dbReference>
<evidence type="ECO:0000256" key="10">
    <source>
        <dbReference type="SAM" id="MobiDB-lite"/>
    </source>
</evidence>
<dbReference type="InterPro" id="IPR000276">
    <property type="entry name" value="GPCR_Rhodpsn"/>
</dbReference>
<name>A0A814CEB8_ADIRI</name>
<dbReference type="EMBL" id="CAJNOR010000526">
    <property type="protein sequence ID" value="CAF0938992.1"/>
    <property type="molecule type" value="Genomic_DNA"/>
</dbReference>
<feature type="transmembrane region" description="Helical" evidence="11">
    <location>
        <begin position="238"/>
        <end position="258"/>
    </location>
</feature>
<comment type="similarity">
    <text evidence="9">Belongs to the G-protein coupled receptor 1 family.</text>
</comment>
<evidence type="ECO:0000256" key="2">
    <source>
        <dbReference type="ARBA" id="ARBA00022475"/>
    </source>
</evidence>
<evidence type="ECO:0000313" key="13">
    <source>
        <dbReference type="Proteomes" id="UP000663828"/>
    </source>
</evidence>
<dbReference type="Gene3D" id="1.20.1070.10">
    <property type="entry name" value="Rhodopsin 7-helix transmembrane proteins"/>
    <property type="match status" value="2"/>
</dbReference>
<evidence type="ECO:0000256" key="11">
    <source>
        <dbReference type="SAM" id="Phobius"/>
    </source>
</evidence>
<dbReference type="GO" id="GO:0005886">
    <property type="term" value="C:plasma membrane"/>
    <property type="evidence" value="ECO:0007669"/>
    <property type="project" value="UniProtKB-SubCell"/>
</dbReference>
<keyword evidence="3 9" id="KW-0812">Transmembrane</keyword>
<evidence type="ECO:0000256" key="8">
    <source>
        <dbReference type="ARBA" id="ARBA00023224"/>
    </source>
</evidence>
<keyword evidence="4 11" id="KW-1133">Transmembrane helix</keyword>
<evidence type="ECO:0000256" key="5">
    <source>
        <dbReference type="ARBA" id="ARBA00023040"/>
    </source>
</evidence>
<feature type="transmembrane region" description="Helical" evidence="11">
    <location>
        <begin position="43"/>
        <end position="69"/>
    </location>
</feature>
<keyword evidence="7 9" id="KW-0675">Receptor</keyword>
<dbReference type="PRINTS" id="PR00237">
    <property type="entry name" value="GPCRRHODOPSN"/>
</dbReference>
<protein>
    <recommendedName>
        <fullName evidence="14">G-protein coupled receptors family 1 profile domain-containing protein</fullName>
    </recommendedName>
</protein>
<evidence type="ECO:0000256" key="6">
    <source>
        <dbReference type="ARBA" id="ARBA00023136"/>
    </source>
</evidence>
<evidence type="ECO:0000256" key="3">
    <source>
        <dbReference type="ARBA" id="ARBA00022692"/>
    </source>
</evidence>
<feature type="region of interest" description="Disordered" evidence="10">
    <location>
        <begin position="349"/>
        <end position="369"/>
    </location>
</feature>
<proteinExistence type="inferred from homology"/>
<keyword evidence="6 11" id="KW-0472">Membrane</keyword>
<evidence type="ECO:0000256" key="4">
    <source>
        <dbReference type="ARBA" id="ARBA00022989"/>
    </source>
</evidence>
<keyword evidence="8 9" id="KW-0807">Transducer</keyword>
<evidence type="ECO:0000256" key="7">
    <source>
        <dbReference type="ARBA" id="ARBA00023170"/>
    </source>
</evidence>
<evidence type="ECO:0000256" key="1">
    <source>
        <dbReference type="ARBA" id="ARBA00004651"/>
    </source>
</evidence>